<gene>
    <name evidence="1" type="ORF">ADL29_35960</name>
</gene>
<comment type="caution">
    <text evidence="1">The sequence shown here is derived from an EMBL/GenBank/DDBJ whole genome shotgun (WGS) entry which is preliminary data.</text>
</comment>
<dbReference type="Proteomes" id="UP000037982">
    <property type="component" value="Unassembled WGS sequence"/>
</dbReference>
<evidence type="ECO:0000313" key="1">
    <source>
        <dbReference type="EMBL" id="KPC59205.1"/>
    </source>
</evidence>
<reference evidence="2" key="1">
    <citation type="submission" date="2015-07" db="EMBL/GenBank/DDBJ databases">
        <authorList>
            <person name="Ju K.-S."/>
            <person name="Doroghazi J.R."/>
            <person name="Metcalf W.W."/>
        </authorList>
    </citation>
    <scope>NUCLEOTIDE SEQUENCE [LARGE SCALE GENOMIC DNA]</scope>
    <source>
        <strain evidence="2">NRRL ISP-5002</strain>
    </source>
</reference>
<dbReference type="PATRIC" id="fig|66876.3.peg.7918"/>
<protein>
    <submittedName>
        <fullName evidence="1">Uncharacterized protein</fullName>
    </submittedName>
</protein>
<name>A0A0N0XSI1_9ACTN</name>
<keyword evidence="2" id="KW-1185">Reference proteome</keyword>
<organism evidence="1 2">
    <name type="scientific">Streptomyces chattanoogensis</name>
    <dbReference type="NCBI Taxonomy" id="66876"/>
    <lineage>
        <taxon>Bacteria</taxon>
        <taxon>Bacillati</taxon>
        <taxon>Actinomycetota</taxon>
        <taxon>Actinomycetes</taxon>
        <taxon>Kitasatosporales</taxon>
        <taxon>Streptomycetaceae</taxon>
        <taxon>Streptomyces</taxon>
    </lineage>
</organism>
<accession>A0A0N0XSI1</accession>
<dbReference type="EMBL" id="LGKG01000188">
    <property type="protein sequence ID" value="KPC59205.1"/>
    <property type="molecule type" value="Genomic_DNA"/>
</dbReference>
<sequence>MIEVLPHIVGQVGVERHAGCCLEDFCAGGQLPESAGGSAQDVGELLADSFRDVRHGEGVQVEVGCVVAGGAAPSKTVDKKSDSVGCMETSTPKPEVGTLAARNASLAGRQCRARPGSWW</sequence>
<evidence type="ECO:0000313" key="2">
    <source>
        <dbReference type="Proteomes" id="UP000037982"/>
    </source>
</evidence>
<dbReference type="AlphaFoldDB" id="A0A0N0XSI1"/>
<proteinExistence type="predicted"/>